<protein>
    <submittedName>
        <fullName evidence="1">Uncharacterized protein</fullName>
    </submittedName>
</protein>
<dbReference type="OrthoDB" id="4988747at2"/>
<dbReference type="RefSeq" id="WP_133615368.1">
    <property type="nucleotide sequence ID" value="NZ_SNYA01000001.1"/>
</dbReference>
<organism evidence="1 2">
    <name type="scientific">Leucobacter luti</name>
    <dbReference type="NCBI Taxonomy" id="340320"/>
    <lineage>
        <taxon>Bacteria</taxon>
        <taxon>Bacillati</taxon>
        <taxon>Actinomycetota</taxon>
        <taxon>Actinomycetes</taxon>
        <taxon>Micrococcales</taxon>
        <taxon>Microbacteriaceae</taxon>
        <taxon>Leucobacter</taxon>
    </lineage>
</organism>
<accession>A0A4R6S915</accession>
<name>A0A4R6S915_9MICO</name>
<gene>
    <name evidence="1" type="ORF">EDF62_0046</name>
</gene>
<dbReference type="EMBL" id="SNYA01000001">
    <property type="protein sequence ID" value="TDP95365.1"/>
    <property type="molecule type" value="Genomic_DNA"/>
</dbReference>
<sequence length="227" mass="25682">MSQNQTPYDTDLRLRPRAWEGEALTTPGAYGKVDFDNDEGATMFTAWLQKNEAGGCILRVDEYQDVELTIETSSQRQIREAAMQELDKTLRALVAPHAKAVTLVEEDPETFGRGHYVLENTPGDRRIVITEQYIGTDWSDDERVPNSWHVETESRGIENGTLGEWGQKDSRVITPDTLPGFIDYVASWVEKEVIDHPAVESIHAMYTRHHRHLRPESLSGPSTGPTY</sequence>
<dbReference type="AlphaFoldDB" id="A0A4R6S915"/>
<evidence type="ECO:0000313" key="1">
    <source>
        <dbReference type="EMBL" id="TDP95365.1"/>
    </source>
</evidence>
<evidence type="ECO:0000313" key="2">
    <source>
        <dbReference type="Proteomes" id="UP000295601"/>
    </source>
</evidence>
<proteinExistence type="predicted"/>
<dbReference type="Proteomes" id="UP000295601">
    <property type="component" value="Unassembled WGS sequence"/>
</dbReference>
<reference evidence="1 2" key="1">
    <citation type="submission" date="2019-03" db="EMBL/GenBank/DDBJ databases">
        <title>Genomic analyses of the natural microbiome of Caenorhabditis elegans.</title>
        <authorList>
            <person name="Samuel B."/>
        </authorList>
    </citation>
    <scope>NUCLEOTIDE SEQUENCE [LARGE SCALE GENOMIC DNA]</scope>
    <source>
        <strain evidence="1 2">JUb18</strain>
    </source>
</reference>
<keyword evidence="2" id="KW-1185">Reference proteome</keyword>
<comment type="caution">
    <text evidence="1">The sequence shown here is derived from an EMBL/GenBank/DDBJ whole genome shotgun (WGS) entry which is preliminary data.</text>
</comment>